<dbReference type="EMBL" id="DUZY01000004">
    <property type="protein sequence ID" value="DAD34785.1"/>
    <property type="molecule type" value="Genomic_DNA"/>
</dbReference>
<proteinExistence type="predicted"/>
<evidence type="ECO:0000256" key="1">
    <source>
        <dbReference type="SAM" id="MobiDB-lite"/>
    </source>
</evidence>
<evidence type="ECO:0000313" key="2">
    <source>
        <dbReference type="EMBL" id="DAD34785.1"/>
    </source>
</evidence>
<feature type="region of interest" description="Disordered" evidence="1">
    <location>
        <begin position="1"/>
        <end position="100"/>
    </location>
</feature>
<accession>A0A822YUL9</accession>
<comment type="caution">
    <text evidence="2">The sequence shown here is derived from an EMBL/GenBank/DDBJ whole genome shotgun (WGS) entry which is preliminary data.</text>
</comment>
<organism evidence="2 3">
    <name type="scientific">Nelumbo nucifera</name>
    <name type="common">Sacred lotus</name>
    <dbReference type="NCBI Taxonomy" id="4432"/>
    <lineage>
        <taxon>Eukaryota</taxon>
        <taxon>Viridiplantae</taxon>
        <taxon>Streptophyta</taxon>
        <taxon>Embryophyta</taxon>
        <taxon>Tracheophyta</taxon>
        <taxon>Spermatophyta</taxon>
        <taxon>Magnoliopsida</taxon>
        <taxon>Proteales</taxon>
        <taxon>Nelumbonaceae</taxon>
        <taxon>Nelumbo</taxon>
    </lineage>
</organism>
<dbReference type="AlphaFoldDB" id="A0A822YUL9"/>
<gene>
    <name evidence="2" type="ORF">HUJ06_005425</name>
</gene>
<protein>
    <submittedName>
        <fullName evidence="2">Uncharacterized protein</fullName>
    </submittedName>
</protein>
<evidence type="ECO:0000313" key="3">
    <source>
        <dbReference type="Proteomes" id="UP000607653"/>
    </source>
</evidence>
<feature type="compositionally biased region" description="Basic and acidic residues" evidence="1">
    <location>
        <begin position="1"/>
        <end position="11"/>
    </location>
</feature>
<reference evidence="2 3" key="1">
    <citation type="journal article" date="2020" name="Mol. Biol. Evol.">
        <title>Distinct Expression and Methylation Patterns for Genes with Different Fates following a Single Whole-Genome Duplication in Flowering Plants.</title>
        <authorList>
            <person name="Shi T."/>
            <person name="Rahmani R.S."/>
            <person name="Gugger P.F."/>
            <person name="Wang M."/>
            <person name="Li H."/>
            <person name="Zhang Y."/>
            <person name="Li Z."/>
            <person name="Wang Q."/>
            <person name="Van de Peer Y."/>
            <person name="Marchal K."/>
            <person name="Chen J."/>
        </authorList>
    </citation>
    <scope>NUCLEOTIDE SEQUENCE [LARGE SCALE GENOMIC DNA]</scope>
    <source>
        <tissue evidence="2">Leaf</tissue>
    </source>
</reference>
<feature type="compositionally biased region" description="Low complexity" evidence="1">
    <location>
        <begin position="27"/>
        <end position="36"/>
    </location>
</feature>
<feature type="compositionally biased region" description="Low complexity" evidence="1">
    <location>
        <begin position="62"/>
        <end position="82"/>
    </location>
</feature>
<sequence>MDLRGQDKERGMPSSLGYNPPIRESSSKVSSHPVISTGLGLVGGERRRDETGNGKAILNPVSNSNPRSSSTTSSPPSPSTTRAWKKSRPIFRSSSGHNCS</sequence>
<keyword evidence="3" id="KW-1185">Reference proteome</keyword>
<dbReference type="Proteomes" id="UP000607653">
    <property type="component" value="Unassembled WGS sequence"/>
</dbReference>
<name>A0A822YUL9_NELNU</name>